<evidence type="ECO:0000313" key="2">
    <source>
        <dbReference type="EMBL" id="CAF1404905.1"/>
    </source>
</evidence>
<dbReference type="OrthoDB" id="5406275at2759"/>
<dbReference type="PANTHER" id="PTHR33488">
    <property type="entry name" value="ZGC:162509"/>
    <property type="match status" value="1"/>
</dbReference>
<comment type="caution">
    <text evidence="2">The sequence shown here is derived from an EMBL/GenBank/DDBJ whole genome shotgun (WGS) entry which is preliminary data.</text>
</comment>
<accession>A0A815L6B6</accession>
<protein>
    <submittedName>
        <fullName evidence="2">Uncharacterized protein</fullName>
    </submittedName>
</protein>
<dbReference type="EMBL" id="CAJNOJ010000334">
    <property type="protein sequence ID" value="CAF1404905.1"/>
    <property type="molecule type" value="Genomic_DNA"/>
</dbReference>
<dbReference type="Proteomes" id="UP000663852">
    <property type="component" value="Unassembled WGS sequence"/>
</dbReference>
<reference evidence="2" key="1">
    <citation type="submission" date="2021-02" db="EMBL/GenBank/DDBJ databases">
        <authorList>
            <person name="Nowell W R."/>
        </authorList>
    </citation>
    <scope>NUCLEOTIDE SEQUENCE</scope>
</reference>
<keyword evidence="1" id="KW-0175">Coiled coil</keyword>
<gene>
    <name evidence="2" type="ORF">EDS130_LOCUS36284</name>
</gene>
<name>A0A815L6B6_ADIRI</name>
<organism evidence="2 3">
    <name type="scientific">Adineta ricciae</name>
    <name type="common">Rotifer</name>
    <dbReference type="NCBI Taxonomy" id="249248"/>
    <lineage>
        <taxon>Eukaryota</taxon>
        <taxon>Metazoa</taxon>
        <taxon>Spiralia</taxon>
        <taxon>Gnathifera</taxon>
        <taxon>Rotifera</taxon>
        <taxon>Eurotatoria</taxon>
        <taxon>Bdelloidea</taxon>
        <taxon>Adinetida</taxon>
        <taxon>Adinetidae</taxon>
        <taxon>Adineta</taxon>
    </lineage>
</organism>
<dbReference type="AlphaFoldDB" id="A0A815L6B6"/>
<sequence>MKFIYFSFFIIFDLALSFIHNAVLKISILDDTINISMAMRNDSTSSNPNLDRQTLAQSLIEENWEEMFVAEPTIVNCISNLMISAAKKDFRLKSSSLNYVYQYIRYPDSFRHTITQIYSEMYSVFLGAHTNMDRIQLSMKQIPQYFKTMLKLLKSASPSLILRMVPISLDNIEKVANDSAALTNIMIKKYENLTLLLQETIEVMRSSYGVNSTSLTNINILVNMTIEVSKLQQLWSQIARYSNRIIIRVETIRETAFYELIDTIKNVTSINSELDAADREFFVLKMRDTMIEIEQDAYLLYITTQTYNDVSATYVTSQLQNASRFLLLQTDTEQQTAMAQLNQNMLFVLAEISQMVSERKQQCQQRNQEIQEEYKQFIQQMMFEELTAGIGK</sequence>
<dbReference type="PANTHER" id="PTHR33488:SF2">
    <property type="entry name" value="EARLY ENDOSOME ANTIGEN 1-LIKE"/>
    <property type="match status" value="1"/>
</dbReference>
<evidence type="ECO:0000313" key="3">
    <source>
        <dbReference type="Proteomes" id="UP000663852"/>
    </source>
</evidence>
<feature type="coiled-coil region" evidence="1">
    <location>
        <begin position="353"/>
        <end position="380"/>
    </location>
</feature>
<evidence type="ECO:0000256" key="1">
    <source>
        <dbReference type="SAM" id="Coils"/>
    </source>
</evidence>
<proteinExistence type="predicted"/>